<dbReference type="AlphaFoldDB" id="A0A4Z1HKB2"/>
<evidence type="ECO:0000313" key="5">
    <source>
        <dbReference type="Proteomes" id="UP000297527"/>
    </source>
</evidence>
<dbReference type="PROSITE" id="PS50088">
    <property type="entry name" value="ANK_REPEAT"/>
    <property type="match status" value="1"/>
</dbReference>
<reference evidence="4 5" key="1">
    <citation type="submission" date="2017-12" db="EMBL/GenBank/DDBJ databases">
        <title>Comparative genomics of Botrytis spp.</title>
        <authorList>
            <person name="Valero-Jimenez C.A."/>
            <person name="Tapia P."/>
            <person name="Veloso J."/>
            <person name="Silva-Moreno E."/>
            <person name="Staats M."/>
            <person name="Valdes J.H."/>
            <person name="Van Kan J.A.L."/>
        </authorList>
    </citation>
    <scope>NUCLEOTIDE SEQUENCE [LARGE SCALE GENOMIC DNA]</scope>
    <source>
        <strain evidence="4 5">MUCL11595</strain>
    </source>
</reference>
<name>A0A4Z1HKB2_9HELO</name>
<proteinExistence type="predicted"/>
<dbReference type="Gene3D" id="1.25.40.20">
    <property type="entry name" value="Ankyrin repeat-containing domain"/>
    <property type="match status" value="1"/>
</dbReference>
<dbReference type="InterPro" id="IPR036770">
    <property type="entry name" value="Ankyrin_rpt-contain_sf"/>
</dbReference>
<dbReference type="OrthoDB" id="3438585at2759"/>
<protein>
    <submittedName>
        <fullName evidence="4">Uncharacterized protein</fullName>
    </submittedName>
</protein>
<dbReference type="InterPro" id="IPR002110">
    <property type="entry name" value="Ankyrin_rpt"/>
</dbReference>
<sequence length="331" mass="36187">MATAERVGEFASGIEISAPCLDILTRDSGEELTDNDLEEITGEGTLIDGGGGNIDRDPLEEEEEDWVTLEGPENNGTGGLDGPAIDEPLIKVLPLVIALDEPGSFGTSRPSILDEPELFQNRAEGFPHLEFPPTLTLTPFVPSLFRDQQMRRLLTFSQFWQEVEFNDISPMEKSVSAQPSELDWILKSRFERGGSALHLASEKAVKLLVEKFHLSVDNQDDNGCTPLYWTSATDETGLAKALVKAGANVNLANFSKSSPLHNAVESDRSKMVRFLLGCANININAVDGHTRTPLNRAVQLQLVTITKILLAQENLAIDVKDDKGKTALDYA</sequence>
<dbReference type="Proteomes" id="UP000297527">
    <property type="component" value="Unassembled WGS sequence"/>
</dbReference>
<comment type="caution">
    <text evidence="4">The sequence shown here is derived from an EMBL/GenBank/DDBJ whole genome shotgun (WGS) entry which is preliminary data.</text>
</comment>
<keyword evidence="1" id="KW-0677">Repeat</keyword>
<gene>
    <name evidence="4" type="ORF">BCON_0397g00070</name>
</gene>
<dbReference type="SUPFAM" id="SSF48403">
    <property type="entry name" value="Ankyrin repeat"/>
    <property type="match status" value="1"/>
</dbReference>
<dbReference type="PROSITE" id="PS50297">
    <property type="entry name" value="ANK_REP_REGION"/>
    <property type="match status" value="1"/>
</dbReference>
<evidence type="ECO:0000256" key="3">
    <source>
        <dbReference type="PROSITE-ProRule" id="PRU00023"/>
    </source>
</evidence>
<dbReference type="SMART" id="SM00248">
    <property type="entry name" value="ANK"/>
    <property type="match status" value="4"/>
</dbReference>
<dbReference type="PANTHER" id="PTHR24198:SF165">
    <property type="entry name" value="ANKYRIN REPEAT-CONTAINING PROTEIN-RELATED"/>
    <property type="match status" value="1"/>
</dbReference>
<accession>A0A4Z1HKB2</accession>
<dbReference type="PANTHER" id="PTHR24198">
    <property type="entry name" value="ANKYRIN REPEAT AND PROTEIN KINASE DOMAIN-CONTAINING PROTEIN"/>
    <property type="match status" value="1"/>
</dbReference>
<organism evidence="4 5">
    <name type="scientific">Botryotinia convoluta</name>
    <dbReference type="NCBI Taxonomy" id="54673"/>
    <lineage>
        <taxon>Eukaryota</taxon>
        <taxon>Fungi</taxon>
        <taxon>Dikarya</taxon>
        <taxon>Ascomycota</taxon>
        <taxon>Pezizomycotina</taxon>
        <taxon>Leotiomycetes</taxon>
        <taxon>Helotiales</taxon>
        <taxon>Sclerotiniaceae</taxon>
        <taxon>Botryotinia</taxon>
    </lineage>
</organism>
<evidence type="ECO:0000313" key="4">
    <source>
        <dbReference type="EMBL" id="TGO45397.1"/>
    </source>
</evidence>
<evidence type="ECO:0000256" key="1">
    <source>
        <dbReference type="ARBA" id="ARBA00022737"/>
    </source>
</evidence>
<keyword evidence="2 3" id="KW-0040">ANK repeat</keyword>
<dbReference type="EMBL" id="PQXN01000395">
    <property type="protein sequence ID" value="TGO45397.1"/>
    <property type="molecule type" value="Genomic_DNA"/>
</dbReference>
<keyword evidence="5" id="KW-1185">Reference proteome</keyword>
<dbReference type="Pfam" id="PF12796">
    <property type="entry name" value="Ank_2"/>
    <property type="match status" value="1"/>
</dbReference>
<feature type="repeat" description="ANK" evidence="3">
    <location>
        <begin position="222"/>
        <end position="254"/>
    </location>
</feature>
<evidence type="ECO:0000256" key="2">
    <source>
        <dbReference type="ARBA" id="ARBA00023043"/>
    </source>
</evidence>